<gene>
    <name evidence="3" type="primary">AVEN_117303_1</name>
    <name evidence="3" type="ORF">CDAR_44221</name>
</gene>
<comment type="caution">
    <text evidence="3">The sequence shown here is derived from an EMBL/GenBank/DDBJ whole genome shotgun (WGS) entry which is preliminary data.</text>
</comment>
<sequence length="262" mass="29759">MENKPNKKIGGPDCIVEIDQNLCTKRKDNCGRVLPEKWVFGGICRETKDSFVVTVPNRTGSTLLDKIIENIADGSTIYSDSWKGYQTTGIEIEAFLHAKVNHNYNFIDSDTGIDTQTVGRMWGSAKWRNKGHNLESYLSEFIWRQHQKQQPFQITPANIQQETKRPPATSQPPRTQPSHPRRVTEQTYSSVVKPTPKVQRPYQAENIDTLPAVTHTNPFAPLDGNAISLFHALLPANARLKHQFYRTLTGSQKRPTRAKNHK</sequence>
<evidence type="ECO:0000259" key="2">
    <source>
        <dbReference type="SMART" id="SM01126"/>
    </source>
</evidence>
<proteinExistence type="predicted"/>
<evidence type="ECO:0000313" key="4">
    <source>
        <dbReference type="Proteomes" id="UP001054837"/>
    </source>
</evidence>
<feature type="domain" description="ISXO2-like transposase" evidence="2">
    <location>
        <begin position="8"/>
        <end position="146"/>
    </location>
</feature>
<dbReference type="AlphaFoldDB" id="A0AAV4QKW1"/>
<dbReference type="EMBL" id="BPLQ01004737">
    <property type="protein sequence ID" value="GIY10318.1"/>
    <property type="molecule type" value="Genomic_DNA"/>
</dbReference>
<dbReference type="InterPro" id="IPR053164">
    <property type="entry name" value="IS1016-like_transposase"/>
</dbReference>
<dbReference type="SMART" id="SM01126">
    <property type="entry name" value="DDE_Tnp_IS1595"/>
    <property type="match status" value="1"/>
</dbReference>
<name>A0AAV4QKW1_9ARAC</name>
<evidence type="ECO:0000313" key="3">
    <source>
        <dbReference type="EMBL" id="GIY10318.1"/>
    </source>
</evidence>
<reference evidence="3 4" key="1">
    <citation type="submission" date="2021-06" db="EMBL/GenBank/DDBJ databases">
        <title>Caerostris darwini draft genome.</title>
        <authorList>
            <person name="Kono N."/>
            <person name="Arakawa K."/>
        </authorList>
    </citation>
    <scope>NUCLEOTIDE SEQUENCE [LARGE SCALE GENOMIC DNA]</scope>
</reference>
<accession>A0AAV4QKW1</accession>
<feature type="region of interest" description="Disordered" evidence="1">
    <location>
        <begin position="161"/>
        <end position="191"/>
    </location>
</feature>
<protein>
    <submittedName>
        <fullName evidence="3">DDE_Tnp_IS1595 domain-containing protein</fullName>
    </submittedName>
</protein>
<organism evidence="3 4">
    <name type="scientific">Caerostris darwini</name>
    <dbReference type="NCBI Taxonomy" id="1538125"/>
    <lineage>
        <taxon>Eukaryota</taxon>
        <taxon>Metazoa</taxon>
        <taxon>Ecdysozoa</taxon>
        <taxon>Arthropoda</taxon>
        <taxon>Chelicerata</taxon>
        <taxon>Arachnida</taxon>
        <taxon>Araneae</taxon>
        <taxon>Araneomorphae</taxon>
        <taxon>Entelegynae</taxon>
        <taxon>Araneoidea</taxon>
        <taxon>Araneidae</taxon>
        <taxon>Caerostris</taxon>
    </lineage>
</organism>
<dbReference type="Pfam" id="PF12762">
    <property type="entry name" value="DDE_Tnp_IS1595"/>
    <property type="match status" value="1"/>
</dbReference>
<dbReference type="PANTHER" id="PTHR47163:SF2">
    <property type="entry name" value="SI:DKEY-17M8.2"/>
    <property type="match status" value="1"/>
</dbReference>
<dbReference type="InterPro" id="IPR024445">
    <property type="entry name" value="Tnp_ISXO2-like"/>
</dbReference>
<evidence type="ECO:0000256" key="1">
    <source>
        <dbReference type="SAM" id="MobiDB-lite"/>
    </source>
</evidence>
<dbReference type="PANTHER" id="PTHR47163">
    <property type="entry name" value="DDE_TNP_IS1595 DOMAIN-CONTAINING PROTEIN"/>
    <property type="match status" value="1"/>
</dbReference>
<dbReference type="Proteomes" id="UP001054837">
    <property type="component" value="Unassembled WGS sequence"/>
</dbReference>
<keyword evidence="4" id="KW-1185">Reference proteome</keyword>